<dbReference type="AlphaFoldDB" id="A0A2N5ZL30"/>
<dbReference type="PANTHER" id="PTHR30399">
    <property type="entry name" value="UNCHARACTERIZED PROTEIN YGJP"/>
    <property type="match status" value="1"/>
</dbReference>
<name>A0A2N5ZL30_MUIH1</name>
<comment type="caution">
    <text evidence="2">The sequence shown here is derived from an EMBL/GenBank/DDBJ whole genome shotgun (WGS) entry which is preliminary data.</text>
</comment>
<evidence type="ECO:0000313" key="3">
    <source>
        <dbReference type="Proteomes" id="UP000234857"/>
    </source>
</evidence>
<reference evidence="2 3" key="1">
    <citation type="submission" date="2017-11" db="EMBL/GenBank/DDBJ databases">
        <title>Genome-resolved metagenomics identifies genetic mobility, metabolic interactions, and unexpected diversity in perchlorate-reducing communities.</title>
        <authorList>
            <person name="Barnum T.P."/>
            <person name="Figueroa I.A."/>
            <person name="Carlstrom C.I."/>
            <person name="Lucas L.N."/>
            <person name="Engelbrektson A.L."/>
            <person name="Coates J.D."/>
        </authorList>
    </citation>
    <scope>NUCLEOTIDE SEQUENCE [LARGE SCALE GENOMIC DNA]</scope>
    <source>
        <strain evidence="2">BM706</strain>
    </source>
</reference>
<dbReference type="InterPro" id="IPR053136">
    <property type="entry name" value="UTP_pyrophosphatase-like"/>
</dbReference>
<gene>
    <name evidence="2" type="ORF">C0601_01930</name>
</gene>
<dbReference type="Proteomes" id="UP000234857">
    <property type="component" value="Unassembled WGS sequence"/>
</dbReference>
<dbReference type="PANTHER" id="PTHR30399:SF1">
    <property type="entry name" value="UTP PYROPHOSPHATASE"/>
    <property type="match status" value="1"/>
</dbReference>
<evidence type="ECO:0000259" key="1">
    <source>
        <dbReference type="Pfam" id="PF01863"/>
    </source>
</evidence>
<feature type="domain" description="YgjP-like metallopeptidase" evidence="1">
    <location>
        <begin position="12"/>
        <end position="214"/>
    </location>
</feature>
<proteinExistence type="predicted"/>
<organism evidence="2 3">
    <name type="scientific">Muiribacterium halophilum</name>
    <dbReference type="NCBI Taxonomy" id="2053465"/>
    <lineage>
        <taxon>Bacteria</taxon>
        <taxon>Candidatus Muiribacteriota</taxon>
        <taxon>Candidatus Muiribacteriia</taxon>
        <taxon>Candidatus Muiribacteriales</taxon>
        <taxon>Candidatus Muiribacteriaceae</taxon>
        <taxon>Candidatus Muiribacterium</taxon>
    </lineage>
</organism>
<dbReference type="CDD" id="cd07344">
    <property type="entry name" value="M48_yhfN_like"/>
    <property type="match status" value="1"/>
</dbReference>
<protein>
    <recommendedName>
        <fullName evidence="1">YgjP-like metallopeptidase domain-containing protein</fullName>
    </recommendedName>
</protein>
<dbReference type="Pfam" id="PF01863">
    <property type="entry name" value="YgjP-like"/>
    <property type="match status" value="1"/>
</dbReference>
<dbReference type="Gene3D" id="3.30.2010.10">
    <property type="entry name" value="Metalloproteases ('zincins'), catalytic domain"/>
    <property type="match status" value="1"/>
</dbReference>
<dbReference type="InterPro" id="IPR002725">
    <property type="entry name" value="YgjP-like_metallopeptidase"/>
</dbReference>
<sequence>MQKIKINRKNIKNTYIRVNQDGTVLINCPKRATQDYINGLLEKRESWIQKRLVEIETKKRIQRENVDRILFLGKYYNQQEIRSEDSCIRLIDDTFYFYMHRIPFDSLKACMLEKFKEDRLKEIVKKYLNEYISKTGLIPETIEYKKMRSRWGYCQSNKKRIVFSSELINKPKEFIEYVVLHEICHLKIPSHGKRFYKLLERYMVDYKEKRKHIK</sequence>
<accession>A0A2N5ZL30</accession>
<dbReference type="EMBL" id="PKTG01000032">
    <property type="protein sequence ID" value="PLX19408.1"/>
    <property type="molecule type" value="Genomic_DNA"/>
</dbReference>
<evidence type="ECO:0000313" key="2">
    <source>
        <dbReference type="EMBL" id="PLX19408.1"/>
    </source>
</evidence>